<accession>A0A5J5ANT2</accession>
<sequence length="134" mass="15398">MSSNSRARDSVFRICTYLAPLNFLNISSYPSRILMFIWKVPHPRFRICYVVMWTRLCESINLKEYLFWVSGGGGGSPADLHIVVLSCNQICILARCNVQYIQTFSLKFISRCTGLRGSWLHILCVLVIMNADRD</sequence>
<name>A0A5J5ANT2_9ASTE</name>
<organism evidence="1 2">
    <name type="scientific">Nyssa sinensis</name>
    <dbReference type="NCBI Taxonomy" id="561372"/>
    <lineage>
        <taxon>Eukaryota</taxon>
        <taxon>Viridiplantae</taxon>
        <taxon>Streptophyta</taxon>
        <taxon>Embryophyta</taxon>
        <taxon>Tracheophyta</taxon>
        <taxon>Spermatophyta</taxon>
        <taxon>Magnoliopsida</taxon>
        <taxon>eudicotyledons</taxon>
        <taxon>Gunneridae</taxon>
        <taxon>Pentapetalae</taxon>
        <taxon>asterids</taxon>
        <taxon>Cornales</taxon>
        <taxon>Nyssaceae</taxon>
        <taxon>Nyssa</taxon>
    </lineage>
</organism>
<dbReference type="EMBL" id="CM018042">
    <property type="protein sequence ID" value="KAA8532673.1"/>
    <property type="molecule type" value="Genomic_DNA"/>
</dbReference>
<gene>
    <name evidence="1" type="ORF">F0562_032706</name>
</gene>
<protein>
    <submittedName>
        <fullName evidence="1">Uncharacterized protein</fullName>
    </submittedName>
</protein>
<reference evidence="1 2" key="1">
    <citation type="submission" date="2019-09" db="EMBL/GenBank/DDBJ databases">
        <title>A chromosome-level genome assembly of the Chinese tupelo Nyssa sinensis.</title>
        <authorList>
            <person name="Yang X."/>
            <person name="Kang M."/>
            <person name="Yang Y."/>
            <person name="Xiong H."/>
            <person name="Wang M."/>
            <person name="Zhang Z."/>
            <person name="Wang Z."/>
            <person name="Wu H."/>
            <person name="Ma T."/>
            <person name="Liu J."/>
            <person name="Xi Z."/>
        </authorList>
    </citation>
    <scope>NUCLEOTIDE SEQUENCE [LARGE SCALE GENOMIC DNA]</scope>
    <source>
        <strain evidence="1">J267</strain>
        <tissue evidence="1">Leaf</tissue>
    </source>
</reference>
<dbReference type="AlphaFoldDB" id="A0A5J5ANT2"/>
<dbReference type="Proteomes" id="UP000325577">
    <property type="component" value="Linkage Group LG19"/>
</dbReference>
<proteinExistence type="predicted"/>
<evidence type="ECO:0000313" key="1">
    <source>
        <dbReference type="EMBL" id="KAA8532673.1"/>
    </source>
</evidence>
<evidence type="ECO:0000313" key="2">
    <source>
        <dbReference type="Proteomes" id="UP000325577"/>
    </source>
</evidence>
<keyword evidence="2" id="KW-1185">Reference proteome</keyword>